<accession>A0ABD2QKU8</accession>
<dbReference type="Proteomes" id="UP001626550">
    <property type="component" value="Unassembled WGS sequence"/>
</dbReference>
<feature type="non-terminal residue" evidence="2">
    <location>
        <position position="1"/>
    </location>
</feature>
<keyword evidence="3" id="KW-1185">Reference proteome</keyword>
<name>A0ABD2QKU8_9PLAT</name>
<keyword evidence="1" id="KW-0732">Signal</keyword>
<evidence type="ECO:0000256" key="1">
    <source>
        <dbReference type="SAM" id="SignalP"/>
    </source>
</evidence>
<feature type="chain" id="PRO_5044890972" evidence="1">
    <location>
        <begin position="16"/>
        <end position="74"/>
    </location>
</feature>
<gene>
    <name evidence="2" type="ORF">Ciccas_001201</name>
</gene>
<comment type="caution">
    <text evidence="2">The sequence shown here is derived from an EMBL/GenBank/DDBJ whole genome shotgun (WGS) entry which is preliminary data.</text>
</comment>
<reference evidence="2 3" key="1">
    <citation type="submission" date="2024-11" db="EMBL/GenBank/DDBJ databases">
        <title>Adaptive evolution of stress response genes in parasites aligns with host niche diversity.</title>
        <authorList>
            <person name="Hahn C."/>
            <person name="Resl P."/>
        </authorList>
    </citation>
    <scope>NUCLEOTIDE SEQUENCE [LARGE SCALE GENOMIC DNA]</scope>
    <source>
        <strain evidence="2">EGGRZ-B1_66</strain>
        <tissue evidence="2">Body</tissue>
    </source>
</reference>
<sequence>LLVFLLLSVALVANGKVDRLAIEKIVHPSCIELIKCAFTCMVQSKDYKPCIKKVCATKGKECSPHYDKLKEKYP</sequence>
<evidence type="ECO:0000313" key="3">
    <source>
        <dbReference type="Proteomes" id="UP001626550"/>
    </source>
</evidence>
<dbReference type="AlphaFoldDB" id="A0ABD2QKU8"/>
<evidence type="ECO:0000313" key="2">
    <source>
        <dbReference type="EMBL" id="KAL3320134.1"/>
    </source>
</evidence>
<protein>
    <submittedName>
        <fullName evidence="2">Uncharacterized protein</fullName>
    </submittedName>
</protein>
<proteinExistence type="predicted"/>
<organism evidence="2 3">
    <name type="scientific">Cichlidogyrus casuarinus</name>
    <dbReference type="NCBI Taxonomy" id="1844966"/>
    <lineage>
        <taxon>Eukaryota</taxon>
        <taxon>Metazoa</taxon>
        <taxon>Spiralia</taxon>
        <taxon>Lophotrochozoa</taxon>
        <taxon>Platyhelminthes</taxon>
        <taxon>Monogenea</taxon>
        <taxon>Monopisthocotylea</taxon>
        <taxon>Dactylogyridea</taxon>
        <taxon>Ancyrocephalidae</taxon>
        <taxon>Cichlidogyrus</taxon>
    </lineage>
</organism>
<dbReference type="EMBL" id="JBJKFK010000074">
    <property type="protein sequence ID" value="KAL3320134.1"/>
    <property type="molecule type" value="Genomic_DNA"/>
</dbReference>
<feature type="signal peptide" evidence="1">
    <location>
        <begin position="1"/>
        <end position="15"/>
    </location>
</feature>